<gene>
    <name evidence="1" type="ORF">JCGZ_14759</name>
</gene>
<proteinExistence type="predicted"/>
<sequence length="172" mass="19211">MAEPQENITPPQSLTVPQLVKQLTAILTADELPVQTRNHYIPIFSSNPFLLISLLSSKCLFHRPNTLLSFYKWAQSHLPPSVSRSPLPLLSLLPTLLSRRKFSNAKALLTSFIVLDNSNILYRHILNLPAAAKNARDLKSLLDASIGAYVSSGRPHYAARISSGRPHYWSCR</sequence>
<evidence type="ECO:0008006" key="3">
    <source>
        <dbReference type="Google" id="ProtNLM"/>
    </source>
</evidence>
<protein>
    <recommendedName>
        <fullName evidence="3">Pentatricopeptide repeat-containing protein</fullName>
    </recommendedName>
</protein>
<evidence type="ECO:0000313" key="2">
    <source>
        <dbReference type="Proteomes" id="UP000027138"/>
    </source>
</evidence>
<dbReference type="EMBL" id="KK914580">
    <property type="protein sequence ID" value="KDP32547.1"/>
    <property type="molecule type" value="Genomic_DNA"/>
</dbReference>
<name>A0A067K8U7_JATCU</name>
<dbReference type="Proteomes" id="UP000027138">
    <property type="component" value="Unassembled WGS sequence"/>
</dbReference>
<accession>A0A067K8U7</accession>
<organism evidence="1 2">
    <name type="scientific">Jatropha curcas</name>
    <name type="common">Barbados nut</name>
    <dbReference type="NCBI Taxonomy" id="180498"/>
    <lineage>
        <taxon>Eukaryota</taxon>
        <taxon>Viridiplantae</taxon>
        <taxon>Streptophyta</taxon>
        <taxon>Embryophyta</taxon>
        <taxon>Tracheophyta</taxon>
        <taxon>Spermatophyta</taxon>
        <taxon>Magnoliopsida</taxon>
        <taxon>eudicotyledons</taxon>
        <taxon>Gunneridae</taxon>
        <taxon>Pentapetalae</taxon>
        <taxon>rosids</taxon>
        <taxon>fabids</taxon>
        <taxon>Malpighiales</taxon>
        <taxon>Euphorbiaceae</taxon>
        <taxon>Crotonoideae</taxon>
        <taxon>Jatropheae</taxon>
        <taxon>Jatropha</taxon>
    </lineage>
</organism>
<keyword evidence="2" id="KW-1185">Reference proteome</keyword>
<dbReference type="AlphaFoldDB" id="A0A067K8U7"/>
<reference evidence="1 2" key="1">
    <citation type="journal article" date="2014" name="PLoS ONE">
        <title>Global Analysis of Gene Expression Profiles in Physic Nut (Jatropha curcas L.) Seedlings Exposed to Salt Stress.</title>
        <authorList>
            <person name="Zhang L."/>
            <person name="Zhang C."/>
            <person name="Wu P."/>
            <person name="Chen Y."/>
            <person name="Li M."/>
            <person name="Jiang H."/>
            <person name="Wu G."/>
        </authorList>
    </citation>
    <scope>NUCLEOTIDE SEQUENCE [LARGE SCALE GENOMIC DNA]</scope>
    <source>
        <strain evidence="2">cv. GZQX0401</strain>
        <tissue evidence="1">Young leaves</tissue>
    </source>
</reference>
<evidence type="ECO:0000313" key="1">
    <source>
        <dbReference type="EMBL" id="KDP32547.1"/>
    </source>
</evidence>